<accession>A0A1M6UZY5</accession>
<organism evidence="1 2">
    <name type="scientific">Clostridium cavendishii DSM 21758</name>
    <dbReference type="NCBI Taxonomy" id="1121302"/>
    <lineage>
        <taxon>Bacteria</taxon>
        <taxon>Bacillati</taxon>
        <taxon>Bacillota</taxon>
        <taxon>Clostridia</taxon>
        <taxon>Eubacteriales</taxon>
        <taxon>Clostridiaceae</taxon>
        <taxon>Clostridium</taxon>
    </lineage>
</organism>
<dbReference type="STRING" id="1121302.SAMN02745163_04385"/>
<sequence>MKQYIVTKTSCIMCNKTSKNGIIIRGKYICSECETKIVNSDINTDFYEYYKNHIKKNISLSLIKENIEL</sequence>
<dbReference type="RefSeq" id="WP_242958462.1">
    <property type="nucleotide sequence ID" value="NZ_FQZB01000026.1"/>
</dbReference>
<evidence type="ECO:0000313" key="1">
    <source>
        <dbReference type="EMBL" id="SHK74748.1"/>
    </source>
</evidence>
<name>A0A1M6UZY5_9CLOT</name>
<proteinExistence type="predicted"/>
<gene>
    <name evidence="1" type="ORF">SAMN02745163_04385</name>
</gene>
<dbReference type="Pfam" id="PF10764">
    <property type="entry name" value="Gin"/>
    <property type="match status" value="1"/>
</dbReference>
<dbReference type="AlphaFoldDB" id="A0A1M6UZY5"/>
<keyword evidence="2" id="KW-1185">Reference proteome</keyword>
<protein>
    <submittedName>
        <fullName evidence="1">Inhibitor of sigma-G Gin</fullName>
    </submittedName>
</protein>
<evidence type="ECO:0000313" key="2">
    <source>
        <dbReference type="Proteomes" id="UP000184310"/>
    </source>
</evidence>
<dbReference type="Proteomes" id="UP000184310">
    <property type="component" value="Unassembled WGS sequence"/>
</dbReference>
<reference evidence="1 2" key="1">
    <citation type="submission" date="2016-11" db="EMBL/GenBank/DDBJ databases">
        <authorList>
            <person name="Jaros S."/>
            <person name="Januszkiewicz K."/>
            <person name="Wedrychowicz H."/>
        </authorList>
    </citation>
    <scope>NUCLEOTIDE SEQUENCE [LARGE SCALE GENOMIC DNA]</scope>
    <source>
        <strain evidence="1 2">DSM 21758</strain>
    </source>
</reference>
<dbReference type="EMBL" id="FQZB01000026">
    <property type="protein sequence ID" value="SHK74748.1"/>
    <property type="molecule type" value="Genomic_DNA"/>
</dbReference>
<dbReference type="InterPro" id="IPR019700">
    <property type="entry name" value="Sigma-G_inhibitor_Gin"/>
</dbReference>